<keyword evidence="8 14" id="KW-0249">Electron transport</keyword>
<comment type="function">
    <text evidence="12 15">Subunits I and II form the functional core of the enzyme complex. Electrons originating in cytochrome c are transferred via heme a and Cu(A) to the binuclear center formed by heme a3 and Cu(B).</text>
</comment>
<dbReference type="GO" id="GO:0004129">
    <property type="term" value="F:cytochrome-c oxidase activity"/>
    <property type="evidence" value="ECO:0007669"/>
    <property type="project" value="UniProtKB-EC"/>
</dbReference>
<dbReference type="InterPro" id="IPR011759">
    <property type="entry name" value="Cyt_c_oxidase_su2_TM_dom"/>
</dbReference>
<comment type="similarity">
    <text evidence="2 14">Belongs to the cytochrome c oxidase subunit 2 family.</text>
</comment>
<evidence type="ECO:0000256" key="5">
    <source>
        <dbReference type="ARBA" id="ARBA00022692"/>
    </source>
</evidence>
<evidence type="ECO:0000256" key="16">
    <source>
        <dbReference type="SAM" id="Phobius"/>
    </source>
</evidence>
<evidence type="ECO:0000256" key="17">
    <source>
        <dbReference type="SAM" id="SignalP"/>
    </source>
</evidence>
<dbReference type="EC" id="7.1.1.9" evidence="15"/>
<reference evidence="20" key="1">
    <citation type="submission" date="2022-12" db="EMBL/GenBank/DDBJ databases">
        <title>Paraconexibacter alkalitolerans sp. nov. and Baekduia alba sp. nov., isolated from soil and emended description of the genera Paraconexibacter (Chun et al., 2020) and Baekduia (An et al., 2020).</title>
        <authorList>
            <person name="Vieira S."/>
            <person name="Huber K.J."/>
            <person name="Geppert A."/>
            <person name="Wolf J."/>
            <person name="Neumann-Schaal M."/>
            <person name="Muesken M."/>
            <person name="Overmann J."/>
        </authorList>
    </citation>
    <scope>NUCLEOTIDE SEQUENCE</scope>
    <source>
        <strain evidence="20">AEG42_29</strain>
    </source>
</reference>
<dbReference type="PROSITE" id="PS50999">
    <property type="entry name" value="COX2_TM"/>
    <property type="match status" value="1"/>
</dbReference>
<dbReference type="SUPFAM" id="SSF49503">
    <property type="entry name" value="Cupredoxins"/>
    <property type="match status" value="1"/>
</dbReference>
<evidence type="ECO:0000256" key="1">
    <source>
        <dbReference type="ARBA" id="ARBA00004141"/>
    </source>
</evidence>
<feature type="chain" id="PRO_5043380520" description="Cytochrome c oxidase subunit 2" evidence="17">
    <location>
        <begin position="41"/>
        <end position="311"/>
    </location>
</feature>
<dbReference type="PROSITE" id="PS50857">
    <property type="entry name" value="COX2_CUA"/>
    <property type="match status" value="1"/>
</dbReference>
<evidence type="ECO:0000256" key="11">
    <source>
        <dbReference type="ARBA" id="ARBA00023136"/>
    </source>
</evidence>
<keyword evidence="11 16" id="KW-0472">Membrane</keyword>
<dbReference type="InterPro" id="IPR045187">
    <property type="entry name" value="CcO_II"/>
</dbReference>
<keyword evidence="5 14" id="KW-0812">Transmembrane</keyword>
<dbReference type="Gene3D" id="1.10.287.90">
    <property type="match status" value="1"/>
</dbReference>
<evidence type="ECO:0000256" key="3">
    <source>
        <dbReference type="ARBA" id="ARBA00022448"/>
    </source>
</evidence>
<dbReference type="GO" id="GO:0005886">
    <property type="term" value="C:plasma membrane"/>
    <property type="evidence" value="ECO:0007669"/>
    <property type="project" value="UniProtKB-SubCell"/>
</dbReference>
<evidence type="ECO:0000259" key="19">
    <source>
        <dbReference type="PROSITE" id="PS50999"/>
    </source>
</evidence>
<dbReference type="PANTHER" id="PTHR22888">
    <property type="entry name" value="CYTOCHROME C OXIDASE, SUBUNIT II"/>
    <property type="match status" value="1"/>
</dbReference>
<comment type="cofactor">
    <cofactor evidence="15">
        <name>Cu cation</name>
        <dbReference type="ChEBI" id="CHEBI:23378"/>
    </cofactor>
    <text evidence="15">Binds a copper A center.</text>
</comment>
<dbReference type="KEGG" id="parq:DSM112329_03447"/>
<dbReference type="PANTHER" id="PTHR22888:SF9">
    <property type="entry name" value="CYTOCHROME C OXIDASE SUBUNIT 2"/>
    <property type="match status" value="1"/>
</dbReference>
<evidence type="ECO:0000256" key="14">
    <source>
        <dbReference type="RuleBase" id="RU000456"/>
    </source>
</evidence>
<dbReference type="InterPro" id="IPR001505">
    <property type="entry name" value="Copper_CuA"/>
</dbReference>
<evidence type="ECO:0000256" key="8">
    <source>
        <dbReference type="ARBA" id="ARBA00022982"/>
    </source>
</evidence>
<evidence type="ECO:0000256" key="10">
    <source>
        <dbReference type="ARBA" id="ARBA00023008"/>
    </source>
</evidence>
<dbReference type="EMBL" id="CP114014">
    <property type="protein sequence ID" value="XAY06573.1"/>
    <property type="molecule type" value="Genomic_DNA"/>
</dbReference>
<keyword evidence="9 16" id="KW-1133">Transmembrane helix</keyword>
<feature type="domain" description="Cytochrome oxidase subunit II transmembrane region profile" evidence="19">
    <location>
        <begin position="34"/>
        <end position="132"/>
    </location>
</feature>
<dbReference type="InterPro" id="IPR002429">
    <property type="entry name" value="CcO_II-like_C"/>
</dbReference>
<accession>A0AAU7AY56</accession>
<protein>
    <recommendedName>
        <fullName evidence="15">Cytochrome c oxidase subunit 2</fullName>
        <ecNumber evidence="15">7.1.1.9</ecNumber>
    </recommendedName>
</protein>
<keyword evidence="10 15" id="KW-0186">Copper</keyword>
<evidence type="ECO:0000313" key="20">
    <source>
        <dbReference type="EMBL" id="XAY06573.1"/>
    </source>
</evidence>
<dbReference type="Pfam" id="PF00116">
    <property type="entry name" value="COX2"/>
    <property type="match status" value="1"/>
</dbReference>
<evidence type="ECO:0000256" key="15">
    <source>
        <dbReference type="RuleBase" id="RU004024"/>
    </source>
</evidence>
<comment type="catalytic activity">
    <reaction evidence="13 15">
        <text>4 Fe(II)-[cytochrome c] + O2 + 8 H(+)(in) = 4 Fe(III)-[cytochrome c] + 2 H2O + 4 H(+)(out)</text>
        <dbReference type="Rhea" id="RHEA:11436"/>
        <dbReference type="Rhea" id="RHEA-COMP:10350"/>
        <dbReference type="Rhea" id="RHEA-COMP:14399"/>
        <dbReference type="ChEBI" id="CHEBI:15377"/>
        <dbReference type="ChEBI" id="CHEBI:15378"/>
        <dbReference type="ChEBI" id="CHEBI:15379"/>
        <dbReference type="ChEBI" id="CHEBI:29033"/>
        <dbReference type="ChEBI" id="CHEBI:29034"/>
        <dbReference type="EC" id="7.1.1.9"/>
    </reaction>
</comment>
<dbReference type="InterPro" id="IPR008972">
    <property type="entry name" value="Cupredoxin"/>
</dbReference>
<feature type="transmembrane region" description="Helical" evidence="16">
    <location>
        <begin position="104"/>
        <end position="125"/>
    </location>
</feature>
<dbReference type="NCBIfam" id="TIGR02866">
    <property type="entry name" value="CoxB"/>
    <property type="match status" value="1"/>
</dbReference>
<dbReference type="Pfam" id="PF02790">
    <property type="entry name" value="COX2_TM"/>
    <property type="match status" value="1"/>
</dbReference>
<keyword evidence="17" id="KW-0732">Signal</keyword>
<dbReference type="InterPro" id="IPR014222">
    <property type="entry name" value="Cyt_c_oxidase_su2"/>
</dbReference>
<evidence type="ECO:0000256" key="9">
    <source>
        <dbReference type="ARBA" id="ARBA00022989"/>
    </source>
</evidence>
<keyword evidence="6 15" id="KW-0479">Metal-binding</keyword>
<proteinExistence type="inferred from homology"/>
<dbReference type="SUPFAM" id="SSF81464">
    <property type="entry name" value="Cytochrome c oxidase subunit II-like, transmembrane region"/>
    <property type="match status" value="1"/>
</dbReference>
<name>A0AAU7AY56_9ACTN</name>
<keyword evidence="4 14" id="KW-0679">Respiratory chain</keyword>
<feature type="transmembrane region" description="Helical" evidence="16">
    <location>
        <begin position="59"/>
        <end position="83"/>
    </location>
</feature>
<keyword evidence="3 14" id="KW-0813">Transport</keyword>
<organism evidence="20">
    <name type="scientific">Paraconexibacter sp. AEG42_29</name>
    <dbReference type="NCBI Taxonomy" id="2997339"/>
    <lineage>
        <taxon>Bacteria</taxon>
        <taxon>Bacillati</taxon>
        <taxon>Actinomycetota</taxon>
        <taxon>Thermoleophilia</taxon>
        <taxon>Solirubrobacterales</taxon>
        <taxon>Paraconexibacteraceae</taxon>
        <taxon>Paraconexibacter</taxon>
    </lineage>
</organism>
<feature type="signal peptide" evidence="17">
    <location>
        <begin position="1"/>
        <end position="40"/>
    </location>
</feature>
<dbReference type="GO" id="GO:0042773">
    <property type="term" value="P:ATP synthesis coupled electron transport"/>
    <property type="evidence" value="ECO:0007669"/>
    <property type="project" value="TreeGrafter"/>
</dbReference>
<dbReference type="GO" id="GO:0016491">
    <property type="term" value="F:oxidoreductase activity"/>
    <property type="evidence" value="ECO:0007669"/>
    <property type="project" value="InterPro"/>
</dbReference>
<keyword evidence="7" id="KW-1278">Translocase</keyword>
<evidence type="ECO:0000256" key="2">
    <source>
        <dbReference type="ARBA" id="ARBA00007866"/>
    </source>
</evidence>
<evidence type="ECO:0000256" key="4">
    <source>
        <dbReference type="ARBA" id="ARBA00022660"/>
    </source>
</evidence>
<feature type="domain" description="Cytochrome oxidase subunit II copper A binding" evidence="18">
    <location>
        <begin position="158"/>
        <end position="280"/>
    </location>
</feature>
<gene>
    <name evidence="20" type="primary">ctaC_1</name>
    <name evidence="20" type="ORF">DSM112329_03447</name>
</gene>
<dbReference type="Gene3D" id="2.60.40.420">
    <property type="entry name" value="Cupredoxins - blue copper proteins"/>
    <property type="match status" value="1"/>
</dbReference>
<evidence type="ECO:0000256" key="13">
    <source>
        <dbReference type="ARBA" id="ARBA00047816"/>
    </source>
</evidence>
<dbReference type="InterPro" id="IPR036257">
    <property type="entry name" value="Cyt_c_oxidase_su2_TM_sf"/>
</dbReference>
<evidence type="ECO:0000256" key="6">
    <source>
        <dbReference type="ARBA" id="ARBA00022723"/>
    </source>
</evidence>
<comment type="subcellular location">
    <subcellularLocation>
        <location evidence="14">Cell membrane</location>
        <topology evidence="14">Multi-pass membrane protein</topology>
    </subcellularLocation>
    <subcellularLocation>
        <location evidence="1">Membrane</location>
        <topology evidence="1">Multi-pass membrane protein</topology>
    </subcellularLocation>
</comment>
<evidence type="ECO:0000256" key="12">
    <source>
        <dbReference type="ARBA" id="ARBA00024688"/>
    </source>
</evidence>
<dbReference type="GO" id="GO:0005507">
    <property type="term" value="F:copper ion binding"/>
    <property type="evidence" value="ECO:0007669"/>
    <property type="project" value="InterPro"/>
</dbReference>
<dbReference type="PROSITE" id="PS00078">
    <property type="entry name" value="COX2"/>
    <property type="match status" value="1"/>
</dbReference>
<dbReference type="AlphaFoldDB" id="A0AAU7AY56"/>
<evidence type="ECO:0000259" key="18">
    <source>
        <dbReference type="PROSITE" id="PS50857"/>
    </source>
</evidence>
<evidence type="ECO:0000256" key="7">
    <source>
        <dbReference type="ARBA" id="ARBA00022967"/>
    </source>
</evidence>
<sequence>MNRIPPALRPNRFTSPRWRFALAAVAVGVLSLLVTSTASADFFTPESGGSPNADKIDTLYKLILGVAVVVFVGVEGALFYCLWKFRAKKGAVAAQIHGNTRLEIGWTVGAAVVLVVIAGFTFAALPGIRNPPNTGPNGFQSADGVLTAGVSKRLPPNGKSLNIEVNGQQYVWRFTYPDATPNTTLDNSFSYEELVVPVDTAVTLDIRAQDVAHSWWIPKLGGKFDAIPGYTNHTWFKIPAKLAGQTFVGQCAELCGRNHANMTARVKAVTAAEFEAFLKQQRADTEAGDKAAAIARKKFEDTLETDKTETP</sequence>